<reference evidence="2" key="1">
    <citation type="submission" date="2021-03" db="EMBL/GenBank/DDBJ databases">
        <title>Fibrella sp. HMF5335 genome sequencing and assembly.</title>
        <authorList>
            <person name="Kang H."/>
            <person name="Kim H."/>
            <person name="Bae S."/>
            <person name="Joh K."/>
        </authorList>
    </citation>
    <scope>NUCLEOTIDE SEQUENCE</scope>
    <source>
        <strain evidence="2">HMF5335</strain>
    </source>
</reference>
<dbReference type="RefSeq" id="WP_207365187.1">
    <property type="nucleotide sequence ID" value="NZ_JAFMYV010000006.1"/>
</dbReference>
<organism evidence="2 3">
    <name type="scientific">Fibrella rubiginis</name>
    <dbReference type="NCBI Taxonomy" id="2817060"/>
    <lineage>
        <taxon>Bacteria</taxon>
        <taxon>Pseudomonadati</taxon>
        <taxon>Bacteroidota</taxon>
        <taxon>Cytophagia</taxon>
        <taxon>Cytophagales</taxon>
        <taxon>Spirosomataceae</taxon>
        <taxon>Fibrella</taxon>
    </lineage>
</organism>
<dbReference type="Pfam" id="PF08808">
    <property type="entry name" value="RES"/>
    <property type="match status" value="1"/>
</dbReference>
<comment type="caution">
    <text evidence="2">The sequence shown here is derived from an EMBL/GenBank/DDBJ whole genome shotgun (WGS) entry which is preliminary data.</text>
</comment>
<protein>
    <submittedName>
        <fullName evidence="2">RES family NAD+ phosphorylase</fullName>
    </submittedName>
</protein>
<sequence length="160" mass="17809">MEVYRLLKAPYDTDPLSVVGSELSPGRWNLSGQGLLYTASSPAQALLETMAHFETVPLPALPQLRLFVLSVDESLIRPMNQAALPLGWNAPGSARLTQPYLFDWIEDPVAKAFSCLGVHVPSAVFELETNYLFAPKHPAFTSIRQVASYPIRLDSRLWRL</sequence>
<evidence type="ECO:0000313" key="3">
    <source>
        <dbReference type="Proteomes" id="UP000664034"/>
    </source>
</evidence>
<gene>
    <name evidence="2" type="ORF">J2I47_13905</name>
</gene>
<proteinExistence type="predicted"/>
<evidence type="ECO:0000259" key="1">
    <source>
        <dbReference type="SMART" id="SM00953"/>
    </source>
</evidence>
<dbReference type="EMBL" id="JAFMYV010000006">
    <property type="protein sequence ID" value="MBO0937647.1"/>
    <property type="molecule type" value="Genomic_DNA"/>
</dbReference>
<dbReference type="InterPro" id="IPR014914">
    <property type="entry name" value="RES_dom"/>
</dbReference>
<dbReference type="Proteomes" id="UP000664034">
    <property type="component" value="Unassembled WGS sequence"/>
</dbReference>
<name>A0A939GEH9_9BACT</name>
<accession>A0A939GEH9</accession>
<keyword evidence="3" id="KW-1185">Reference proteome</keyword>
<evidence type="ECO:0000313" key="2">
    <source>
        <dbReference type="EMBL" id="MBO0937647.1"/>
    </source>
</evidence>
<feature type="domain" description="RES" evidence="1">
    <location>
        <begin position="15"/>
        <end position="147"/>
    </location>
</feature>
<dbReference type="AlphaFoldDB" id="A0A939GEH9"/>
<dbReference type="SMART" id="SM00953">
    <property type="entry name" value="RES"/>
    <property type="match status" value="1"/>
</dbReference>